<evidence type="ECO:0000313" key="6">
    <source>
        <dbReference type="EMBL" id="CAB4859963.1"/>
    </source>
</evidence>
<accession>A0A6J6VRT5</accession>
<dbReference type="EMBL" id="CAEZZU010000037">
    <property type="protein sequence ID" value="CAB4773327.1"/>
    <property type="molecule type" value="Genomic_DNA"/>
</dbReference>
<reference evidence="4" key="1">
    <citation type="submission" date="2020-05" db="EMBL/GenBank/DDBJ databases">
        <authorList>
            <person name="Chiriac C."/>
            <person name="Salcher M."/>
            <person name="Ghai R."/>
            <person name="Kavagutti S V."/>
        </authorList>
    </citation>
    <scope>NUCLEOTIDE SEQUENCE</scope>
</reference>
<dbReference type="EMBL" id="CAFBPF010000005">
    <property type="protein sequence ID" value="CAB5000674.1"/>
    <property type="molecule type" value="Genomic_DNA"/>
</dbReference>
<keyword evidence="2" id="KW-0812">Transmembrane</keyword>
<evidence type="ECO:0000256" key="1">
    <source>
        <dbReference type="SAM" id="MobiDB-lite"/>
    </source>
</evidence>
<dbReference type="EMBL" id="CAFAAH010000047">
    <property type="protein sequence ID" value="CAB4791573.1"/>
    <property type="molecule type" value="Genomic_DNA"/>
</dbReference>
<dbReference type="EMBL" id="CAFBLK010000043">
    <property type="protein sequence ID" value="CAB4859963.1"/>
    <property type="molecule type" value="Genomic_DNA"/>
</dbReference>
<evidence type="ECO:0000313" key="5">
    <source>
        <dbReference type="EMBL" id="CAB4791573.1"/>
    </source>
</evidence>
<sequence length="180" mass="17615">MASPIDNKRAIVIGGIGAGVVAVFLLLKVVTGGGGGTDTPPPTSGSASLQTTTTTTVPPPDIPGGSFDIFATKDPFAPVISIDTGTPSTPGASGATGSTGATGGGGSTTPTVGTAVAVVDVFDQAGTMVASIRVGSTVYTVAPGETFATSYMVVSIQGTCVQLLYGDSPFQLCKGEEVIK</sequence>
<feature type="compositionally biased region" description="Low complexity" evidence="1">
    <location>
        <begin position="44"/>
        <end position="56"/>
    </location>
</feature>
<evidence type="ECO:0000313" key="4">
    <source>
        <dbReference type="EMBL" id="CAB4773327.1"/>
    </source>
</evidence>
<evidence type="ECO:0000313" key="3">
    <source>
        <dbReference type="EMBL" id="CAB4653326.1"/>
    </source>
</evidence>
<keyword evidence="2" id="KW-1133">Transmembrane helix</keyword>
<organism evidence="4">
    <name type="scientific">freshwater metagenome</name>
    <dbReference type="NCBI Taxonomy" id="449393"/>
    <lineage>
        <taxon>unclassified sequences</taxon>
        <taxon>metagenomes</taxon>
        <taxon>ecological metagenomes</taxon>
    </lineage>
</organism>
<dbReference type="EMBL" id="CAFBOR010000030">
    <property type="protein sequence ID" value="CAB4980852.1"/>
    <property type="molecule type" value="Genomic_DNA"/>
</dbReference>
<proteinExistence type="predicted"/>
<dbReference type="AlphaFoldDB" id="A0A6J6VRT5"/>
<feature type="compositionally biased region" description="Low complexity" evidence="1">
    <location>
        <begin position="84"/>
        <end position="99"/>
    </location>
</feature>
<feature type="region of interest" description="Disordered" evidence="1">
    <location>
        <begin position="83"/>
        <end position="107"/>
    </location>
</feature>
<evidence type="ECO:0000256" key="2">
    <source>
        <dbReference type="SAM" id="Phobius"/>
    </source>
</evidence>
<gene>
    <name evidence="3" type="ORF">UFOPK2242_00537</name>
    <name evidence="4" type="ORF">UFOPK2925_00401</name>
    <name evidence="5" type="ORF">UFOPK2996_00503</name>
    <name evidence="6" type="ORF">UFOPK3317_00351</name>
    <name evidence="7" type="ORF">UFOPK3974_00351</name>
    <name evidence="8" type="ORF">UFOPK4071_00102</name>
</gene>
<evidence type="ECO:0000313" key="7">
    <source>
        <dbReference type="EMBL" id="CAB4980852.1"/>
    </source>
</evidence>
<protein>
    <submittedName>
        <fullName evidence="4">Unannotated protein</fullName>
    </submittedName>
</protein>
<feature type="region of interest" description="Disordered" evidence="1">
    <location>
        <begin position="35"/>
        <end position="62"/>
    </location>
</feature>
<feature type="transmembrane region" description="Helical" evidence="2">
    <location>
        <begin position="12"/>
        <end position="30"/>
    </location>
</feature>
<dbReference type="EMBL" id="CAEZWM010000047">
    <property type="protein sequence ID" value="CAB4653326.1"/>
    <property type="molecule type" value="Genomic_DNA"/>
</dbReference>
<name>A0A6J6VRT5_9ZZZZ</name>
<keyword evidence="2" id="KW-0472">Membrane</keyword>
<evidence type="ECO:0000313" key="8">
    <source>
        <dbReference type="EMBL" id="CAB5000674.1"/>
    </source>
</evidence>